<dbReference type="EMBL" id="CP048000">
    <property type="protein sequence ID" value="QHQ60982.1"/>
    <property type="molecule type" value="Genomic_DNA"/>
</dbReference>
<feature type="domain" description="N-acetyltransferase" evidence="1">
    <location>
        <begin position="21"/>
        <end position="172"/>
    </location>
</feature>
<dbReference type="GO" id="GO:0016747">
    <property type="term" value="F:acyltransferase activity, transferring groups other than amino-acyl groups"/>
    <property type="evidence" value="ECO:0007669"/>
    <property type="project" value="InterPro"/>
</dbReference>
<dbReference type="PANTHER" id="PTHR43415:SF3">
    <property type="entry name" value="GNAT-FAMILY ACETYLTRANSFERASE"/>
    <property type="match status" value="1"/>
</dbReference>
<dbReference type="Pfam" id="PF00583">
    <property type="entry name" value="Acetyltransf_1"/>
    <property type="match status" value="1"/>
</dbReference>
<reference evidence="2 3" key="1">
    <citation type="submission" date="2020-01" db="EMBL/GenBank/DDBJ databases">
        <title>Genome analysis of Anaerocolumna sp. CBA3638.</title>
        <authorList>
            <person name="Kim J."/>
            <person name="Roh S.W."/>
        </authorList>
    </citation>
    <scope>NUCLEOTIDE SEQUENCE [LARGE SCALE GENOMIC DNA]</scope>
    <source>
        <strain evidence="2 3">CBA3638</strain>
    </source>
</reference>
<dbReference type="SUPFAM" id="SSF55729">
    <property type="entry name" value="Acyl-CoA N-acyltransferases (Nat)"/>
    <property type="match status" value="1"/>
</dbReference>
<dbReference type="PANTHER" id="PTHR43415">
    <property type="entry name" value="SPERMIDINE N(1)-ACETYLTRANSFERASE"/>
    <property type="match status" value="1"/>
</dbReference>
<sequence length="172" mass="19195">MINKDGLSIIKAGLEDAEAIMEYLNLIGGESDNLLFGKGEFKLSVEQEQSFISSMNNSTKSIMLLGKINGEIVSVGSLSGYSKARIAHRGEIAVSVKKSFWGQGIATAMMKELIKFGKENANIEVIQLEVKSDNEKAIHLYEKLGFIKIGTYEKFFKISNQYYDAYLMNLYL</sequence>
<protein>
    <submittedName>
        <fullName evidence="2">GNAT family N-acetyltransferase</fullName>
    </submittedName>
</protein>
<dbReference type="CDD" id="cd04301">
    <property type="entry name" value="NAT_SF"/>
    <property type="match status" value="1"/>
</dbReference>
<dbReference type="Proteomes" id="UP000464314">
    <property type="component" value="Chromosome"/>
</dbReference>
<dbReference type="PROSITE" id="PS51186">
    <property type="entry name" value="GNAT"/>
    <property type="match status" value="1"/>
</dbReference>
<gene>
    <name evidence="2" type="ORF">Ana3638_09510</name>
</gene>
<keyword evidence="2" id="KW-0808">Transferase</keyword>
<proteinExistence type="predicted"/>
<dbReference type="InterPro" id="IPR016181">
    <property type="entry name" value="Acyl_CoA_acyltransferase"/>
</dbReference>
<keyword evidence="3" id="KW-1185">Reference proteome</keyword>
<dbReference type="AlphaFoldDB" id="A0A6P1TLH5"/>
<dbReference type="RefSeq" id="WP_161837810.1">
    <property type="nucleotide sequence ID" value="NZ_CP048000.1"/>
</dbReference>
<dbReference type="Gene3D" id="3.40.630.30">
    <property type="match status" value="1"/>
</dbReference>
<organism evidence="2 3">
    <name type="scientific">Anaerocolumna sedimenticola</name>
    <dbReference type="NCBI Taxonomy" id="2696063"/>
    <lineage>
        <taxon>Bacteria</taxon>
        <taxon>Bacillati</taxon>
        <taxon>Bacillota</taxon>
        <taxon>Clostridia</taxon>
        <taxon>Lachnospirales</taxon>
        <taxon>Lachnospiraceae</taxon>
        <taxon>Anaerocolumna</taxon>
    </lineage>
</organism>
<name>A0A6P1TLH5_9FIRM</name>
<evidence type="ECO:0000313" key="3">
    <source>
        <dbReference type="Proteomes" id="UP000464314"/>
    </source>
</evidence>
<dbReference type="InterPro" id="IPR000182">
    <property type="entry name" value="GNAT_dom"/>
</dbReference>
<evidence type="ECO:0000313" key="2">
    <source>
        <dbReference type="EMBL" id="QHQ60982.1"/>
    </source>
</evidence>
<dbReference type="KEGG" id="anr:Ana3638_09510"/>
<accession>A0A6P1TLH5</accession>
<evidence type="ECO:0000259" key="1">
    <source>
        <dbReference type="PROSITE" id="PS51186"/>
    </source>
</evidence>